<dbReference type="eggNOG" id="ENOG502QRXJ">
    <property type="taxonomic scope" value="Eukaryota"/>
</dbReference>
<dbReference type="OMA" id="NCPARKH"/>
<keyword evidence="5" id="KW-0539">Nucleus</keyword>
<evidence type="ECO:0000256" key="6">
    <source>
        <dbReference type="SAM" id="MobiDB-lite"/>
    </source>
</evidence>
<feature type="compositionally biased region" description="Basic and acidic residues" evidence="6">
    <location>
        <begin position="200"/>
        <end position="211"/>
    </location>
</feature>
<feature type="compositionally biased region" description="Basic and acidic residues" evidence="6">
    <location>
        <begin position="146"/>
        <end position="156"/>
    </location>
</feature>
<comment type="subcellular location">
    <subcellularLocation>
        <location evidence="1">Nucleus</location>
    </subcellularLocation>
</comment>
<dbReference type="PANTHER" id="PTHR31221">
    <property type="entry name" value="WRKY TRANSCRIPTION FACTOR PROTEIN 1-RELATED"/>
    <property type="match status" value="1"/>
</dbReference>
<feature type="region of interest" description="Disordered" evidence="6">
    <location>
        <begin position="300"/>
        <end position="325"/>
    </location>
</feature>
<name>C1N120_MICPC</name>
<proteinExistence type="predicted"/>
<feature type="region of interest" description="Disordered" evidence="6">
    <location>
        <begin position="34"/>
        <end position="124"/>
    </location>
</feature>
<dbReference type="Gene3D" id="2.20.25.80">
    <property type="entry name" value="WRKY domain"/>
    <property type="match status" value="1"/>
</dbReference>
<dbReference type="GeneID" id="9687171"/>
<feature type="compositionally biased region" description="Gly residues" evidence="6">
    <location>
        <begin position="212"/>
        <end position="233"/>
    </location>
</feature>
<accession>C1N120</accession>
<keyword evidence="9" id="KW-1185">Reference proteome</keyword>
<gene>
    <name evidence="8" type="ORF">MICPUCDRAFT_62997</name>
</gene>
<dbReference type="SMART" id="SM00774">
    <property type="entry name" value="WRKY"/>
    <property type="match status" value="1"/>
</dbReference>
<dbReference type="GO" id="GO:0003700">
    <property type="term" value="F:DNA-binding transcription factor activity"/>
    <property type="evidence" value="ECO:0007669"/>
    <property type="project" value="InterPro"/>
</dbReference>
<evidence type="ECO:0000256" key="1">
    <source>
        <dbReference type="ARBA" id="ARBA00004123"/>
    </source>
</evidence>
<dbReference type="PANTHER" id="PTHR31221:SF193">
    <property type="entry name" value="WRKY TRANSCRIPTION FACTOR PROTEIN 1-RELATED"/>
    <property type="match status" value="1"/>
</dbReference>
<dbReference type="KEGG" id="mpp:MICPUCDRAFT_62997"/>
<keyword evidence="3" id="KW-0238">DNA-binding</keyword>
<dbReference type="InterPro" id="IPR036576">
    <property type="entry name" value="WRKY_dom_sf"/>
</dbReference>
<dbReference type="PROSITE" id="PS50811">
    <property type="entry name" value="WRKY"/>
    <property type="match status" value="1"/>
</dbReference>
<dbReference type="GO" id="GO:0005634">
    <property type="term" value="C:nucleus"/>
    <property type="evidence" value="ECO:0007669"/>
    <property type="project" value="UniProtKB-SubCell"/>
</dbReference>
<dbReference type="EMBL" id="GG663744">
    <property type="protein sequence ID" value="EEH54125.1"/>
    <property type="molecule type" value="Genomic_DNA"/>
</dbReference>
<dbReference type="OrthoDB" id="498938at2759"/>
<dbReference type="InterPro" id="IPR044810">
    <property type="entry name" value="WRKY_plant"/>
</dbReference>
<evidence type="ECO:0000256" key="5">
    <source>
        <dbReference type="ARBA" id="ARBA00023242"/>
    </source>
</evidence>
<keyword evidence="2" id="KW-0805">Transcription regulation</keyword>
<dbReference type="AlphaFoldDB" id="C1N120"/>
<dbReference type="GO" id="GO:0043565">
    <property type="term" value="F:sequence-specific DNA binding"/>
    <property type="evidence" value="ECO:0007669"/>
    <property type="project" value="InterPro"/>
</dbReference>
<feature type="compositionally biased region" description="Basic residues" evidence="6">
    <location>
        <begin position="238"/>
        <end position="247"/>
    </location>
</feature>
<dbReference type="Proteomes" id="UP000001876">
    <property type="component" value="Unassembled WGS sequence"/>
</dbReference>
<dbReference type="InterPro" id="IPR003657">
    <property type="entry name" value="WRKY_dom"/>
</dbReference>
<keyword evidence="4" id="KW-0804">Transcription</keyword>
<protein>
    <submittedName>
        <fullName evidence="8">WRKY transcription factor</fullName>
    </submittedName>
</protein>
<reference evidence="8 9" key="1">
    <citation type="journal article" date="2009" name="Science">
        <title>Green evolution and dynamic adaptations revealed by genomes of the marine picoeukaryotes Micromonas.</title>
        <authorList>
            <person name="Worden A.Z."/>
            <person name="Lee J.H."/>
            <person name="Mock T."/>
            <person name="Rouze P."/>
            <person name="Simmons M.P."/>
            <person name="Aerts A.L."/>
            <person name="Allen A.E."/>
            <person name="Cuvelier M.L."/>
            <person name="Derelle E."/>
            <person name="Everett M.V."/>
            <person name="Foulon E."/>
            <person name="Grimwood J."/>
            <person name="Gundlach H."/>
            <person name="Henrissat B."/>
            <person name="Napoli C."/>
            <person name="McDonald S.M."/>
            <person name="Parker M.S."/>
            <person name="Rombauts S."/>
            <person name="Salamov A."/>
            <person name="Von Dassow P."/>
            <person name="Badger J.H."/>
            <person name="Coutinho P.M."/>
            <person name="Demir E."/>
            <person name="Dubchak I."/>
            <person name="Gentemann C."/>
            <person name="Eikrem W."/>
            <person name="Gready J.E."/>
            <person name="John U."/>
            <person name="Lanier W."/>
            <person name="Lindquist E.A."/>
            <person name="Lucas S."/>
            <person name="Mayer K.F."/>
            <person name="Moreau H."/>
            <person name="Not F."/>
            <person name="Otillar R."/>
            <person name="Panaud O."/>
            <person name="Pangilinan J."/>
            <person name="Paulsen I."/>
            <person name="Piegu B."/>
            <person name="Poliakov A."/>
            <person name="Robbens S."/>
            <person name="Schmutz J."/>
            <person name="Toulza E."/>
            <person name="Wyss T."/>
            <person name="Zelensky A."/>
            <person name="Zhou K."/>
            <person name="Armbrust E.V."/>
            <person name="Bhattacharya D."/>
            <person name="Goodenough U.W."/>
            <person name="Van de Peer Y."/>
            <person name="Grigoriev I.V."/>
        </authorList>
    </citation>
    <scope>NUCLEOTIDE SEQUENCE [LARGE SCALE GENOMIC DNA]</scope>
    <source>
        <strain evidence="8 9">CCMP1545</strain>
    </source>
</reference>
<dbReference type="RefSeq" id="XP_003061495.1">
    <property type="nucleotide sequence ID" value="XM_003061449.1"/>
</dbReference>
<organism evidence="9">
    <name type="scientific">Micromonas pusilla (strain CCMP1545)</name>
    <name type="common">Picoplanktonic green alga</name>
    <dbReference type="NCBI Taxonomy" id="564608"/>
    <lineage>
        <taxon>Eukaryota</taxon>
        <taxon>Viridiplantae</taxon>
        <taxon>Chlorophyta</taxon>
        <taxon>Mamiellophyceae</taxon>
        <taxon>Mamiellales</taxon>
        <taxon>Mamiellaceae</taxon>
        <taxon>Micromonas</taxon>
    </lineage>
</organism>
<evidence type="ECO:0000259" key="7">
    <source>
        <dbReference type="PROSITE" id="PS50811"/>
    </source>
</evidence>
<evidence type="ECO:0000313" key="9">
    <source>
        <dbReference type="Proteomes" id="UP000001876"/>
    </source>
</evidence>
<sequence>MPGVDDGYRWRKYGQKIIKGAPFPRSYYRCTSANCPARKHVEGDPSLLSSLTYEGEHNHEKPAPGRNANGSVKKKTGPSGDSASKPAFKKPAPLTVSDRNSSHRARDGRGLTPGSRGGQLDRAFTPRFWDKAEARAVETLEALSPRSRDRASRIARDAAIAAAEKANPGRAHRGGGGGSNAPTPGGSQFLGDLPSALPSGRRDGKRARGGDGDGGGGGGGDGDGGGGGGGDGGPRSVASRKKLRRPPALKLCSDLSAPDEAGTPLLALGGSDGGVVGNVPGLRSDGRSLRKAVLEKWVTSPRDPVPTPNTAETPLDPLAFLTTPR</sequence>
<feature type="domain" description="WRKY" evidence="7">
    <location>
        <begin position="1"/>
        <end position="62"/>
    </location>
</feature>
<feature type="compositionally biased region" description="Basic and acidic residues" evidence="6">
    <location>
        <begin position="54"/>
        <end position="63"/>
    </location>
</feature>
<evidence type="ECO:0000256" key="3">
    <source>
        <dbReference type="ARBA" id="ARBA00023125"/>
    </source>
</evidence>
<feature type="compositionally biased region" description="Basic and acidic residues" evidence="6">
    <location>
        <begin position="100"/>
        <end position="109"/>
    </location>
</feature>
<dbReference type="STRING" id="564608.C1N120"/>
<evidence type="ECO:0000256" key="2">
    <source>
        <dbReference type="ARBA" id="ARBA00023015"/>
    </source>
</evidence>
<dbReference type="SUPFAM" id="SSF118290">
    <property type="entry name" value="WRKY DNA-binding domain"/>
    <property type="match status" value="1"/>
</dbReference>
<evidence type="ECO:0000313" key="8">
    <source>
        <dbReference type="EMBL" id="EEH54125.1"/>
    </source>
</evidence>
<evidence type="ECO:0000256" key="4">
    <source>
        <dbReference type="ARBA" id="ARBA00023163"/>
    </source>
</evidence>
<dbReference type="Pfam" id="PF03106">
    <property type="entry name" value="WRKY"/>
    <property type="match status" value="1"/>
</dbReference>
<feature type="region of interest" description="Disordered" evidence="6">
    <location>
        <begin position="138"/>
        <end position="247"/>
    </location>
</feature>